<proteinExistence type="inferred from homology"/>
<keyword evidence="7" id="KW-0378">Hydrolase</keyword>
<dbReference type="EMBL" id="BAAAFN010000004">
    <property type="protein sequence ID" value="GAA0217092.1"/>
    <property type="molecule type" value="Genomic_DNA"/>
</dbReference>
<evidence type="ECO:0000256" key="5">
    <source>
        <dbReference type="ARBA" id="ARBA00022605"/>
    </source>
</evidence>
<protein>
    <recommendedName>
        <fullName evidence="4 11">Histidinol-phosphatase</fullName>
        <ecNumber evidence="4 11">3.1.3.15</ecNumber>
    </recommendedName>
</protein>
<name>A0ABP3CWE1_9BURK</name>
<dbReference type="InterPro" id="IPR000760">
    <property type="entry name" value="Inositol_monophosphatase-like"/>
</dbReference>
<keyword evidence="5" id="KW-0028">Amino-acid biosynthesis</keyword>
<comment type="pathway">
    <text evidence="2">Amino-acid biosynthesis; L-histidine biosynthesis; L-histidine from 5-phospho-alpha-D-ribose 1-diphosphate: step 8/9.</text>
</comment>
<keyword evidence="6" id="KW-0479">Metal-binding</keyword>
<evidence type="ECO:0000256" key="4">
    <source>
        <dbReference type="ARBA" id="ARBA00013085"/>
    </source>
</evidence>
<dbReference type="InterPro" id="IPR020583">
    <property type="entry name" value="Inositol_monoP_metal-BS"/>
</dbReference>
<reference evidence="13" key="1">
    <citation type="journal article" date="2019" name="Int. J. Syst. Evol. Microbiol.">
        <title>The Global Catalogue of Microorganisms (GCM) 10K type strain sequencing project: providing services to taxonomists for standard genome sequencing and annotation.</title>
        <authorList>
            <consortium name="The Broad Institute Genomics Platform"/>
            <consortium name="The Broad Institute Genome Sequencing Center for Infectious Disease"/>
            <person name="Wu L."/>
            <person name="Ma J."/>
        </authorList>
    </citation>
    <scope>NUCLEOTIDE SEQUENCE [LARGE SCALE GENOMIC DNA]</scope>
    <source>
        <strain evidence="13">JCM 16240</strain>
    </source>
</reference>
<dbReference type="SUPFAM" id="SSF56655">
    <property type="entry name" value="Carbohydrate phosphatase"/>
    <property type="match status" value="1"/>
</dbReference>
<evidence type="ECO:0000313" key="12">
    <source>
        <dbReference type="EMBL" id="GAA0217092.1"/>
    </source>
</evidence>
<comment type="caution">
    <text evidence="12">The sequence shown here is derived from an EMBL/GenBank/DDBJ whole genome shotgun (WGS) entry which is preliminary data.</text>
</comment>
<evidence type="ECO:0000256" key="1">
    <source>
        <dbReference type="ARBA" id="ARBA00001946"/>
    </source>
</evidence>
<evidence type="ECO:0000256" key="3">
    <source>
        <dbReference type="ARBA" id="ARBA00009759"/>
    </source>
</evidence>
<dbReference type="EC" id="3.1.3.15" evidence="4 11"/>
<dbReference type="RefSeq" id="WP_325127207.1">
    <property type="nucleotide sequence ID" value="NZ_BAAAFN010000004.1"/>
</dbReference>
<dbReference type="Gene3D" id="3.30.540.10">
    <property type="entry name" value="Fructose-1,6-Bisphosphatase, subunit A, domain 1"/>
    <property type="match status" value="1"/>
</dbReference>
<comment type="catalytic activity">
    <reaction evidence="10">
        <text>L-histidinol phosphate + H2O = L-histidinol + phosphate</text>
        <dbReference type="Rhea" id="RHEA:14465"/>
        <dbReference type="ChEBI" id="CHEBI:15377"/>
        <dbReference type="ChEBI" id="CHEBI:43474"/>
        <dbReference type="ChEBI" id="CHEBI:57699"/>
        <dbReference type="ChEBI" id="CHEBI:57980"/>
        <dbReference type="EC" id="3.1.3.15"/>
    </reaction>
</comment>
<dbReference type="Proteomes" id="UP001501176">
    <property type="component" value="Unassembled WGS sequence"/>
</dbReference>
<dbReference type="PROSITE" id="PS00629">
    <property type="entry name" value="IMP_1"/>
    <property type="match status" value="1"/>
</dbReference>
<keyword evidence="9" id="KW-0368">Histidine biosynthesis</keyword>
<evidence type="ECO:0000256" key="6">
    <source>
        <dbReference type="ARBA" id="ARBA00022723"/>
    </source>
</evidence>
<dbReference type="CDD" id="cd01641">
    <property type="entry name" value="Bacterial_IMPase_like_1"/>
    <property type="match status" value="1"/>
</dbReference>
<keyword evidence="8" id="KW-0460">Magnesium</keyword>
<evidence type="ECO:0000256" key="2">
    <source>
        <dbReference type="ARBA" id="ARBA00004970"/>
    </source>
</evidence>
<dbReference type="PANTHER" id="PTHR43200:SF6">
    <property type="entry name" value="3'(2'),5'-BISPHOSPHATE NUCLEOTIDASE"/>
    <property type="match status" value="1"/>
</dbReference>
<organism evidence="12 13">
    <name type="scientific">Castellaniella daejeonensis</name>
    <dbReference type="NCBI Taxonomy" id="659013"/>
    <lineage>
        <taxon>Bacteria</taxon>
        <taxon>Pseudomonadati</taxon>
        <taxon>Pseudomonadota</taxon>
        <taxon>Betaproteobacteria</taxon>
        <taxon>Burkholderiales</taxon>
        <taxon>Alcaligenaceae</taxon>
        <taxon>Castellaniella</taxon>
    </lineage>
</organism>
<keyword evidence="13" id="KW-1185">Reference proteome</keyword>
<comment type="cofactor">
    <cofactor evidence="1">
        <name>Mg(2+)</name>
        <dbReference type="ChEBI" id="CHEBI:18420"/>
    </cofactor>
</comment>
<comment type="similarity">
    <text evidence="3">Belongs to the inositol monophosphatase superfamily.</text>
</comment>
<evidence type="ECO:0000256" key="7">
    <source>
        <dbReference type="ARBA" id="ARBA00022801"/>
    </source>
</evidence>
<evidence type="ECO:0000256" key="8">
    <source>
        <dbReference type="ARBA" id="ARBA00022842"/>
    </source>
</evidence>
<accession>A0ABP3CWE1</accession>
<sequence length="266" mass="29060">MPMTQTVPPWTDEVLDFAQDLAGQARAMALRWFRHRPRVETKADASPVTVADRQVEEFLRAEIGRRYPDHGLLGEEFGIQDGEAPVVWSIDPIDGTRSFITGNPLWGCLLAVLHEQRPVFGIIDVPCTGERWVGVRGRGSWLNGERCRTRTGSRLQDAILQTTSPDLFAGEDARAFERLSSAVHLRRFGGDCYAYALLASGTVDLVAEAGLMPYDYLALAPVIEGAGGVITDWRGGPLGPRSDGRVLAAANADLHRQALRILAADA</sequence>
<dbReference type="NCBIfam" id="TIGR02067">
    <property type="entry name" value="his_9_HisN"/>
    <property type="match status" value="1"/>
</dbReference>
<evidence type="ECO:0000313" key="13">
    <source>
        <dbReference type="Proteomes" id="UP001501176"/>
    </source>
</evidence>
<dbReference type="PANTHER" id="PTHR43200">
    <property type="entry name" value="PHOSPHATASE"/>
    <property type="match status" value="1"/>
</dbReference>
<dbReference type="InterPro" id="IPR051090">
    <property type="entry name" value="Inositol_monoP_superfamily"/>
</dbReference>
<evidence type="ECO:0000256" key="10">
    <source>
        <dbReference type="ARBA" id="ARBA00049158"/>
    </source>
</evidence>
<dbReference type="Pfam" id="PF00459">
    <property type="entry name" value="Inositol_P"/>
    <property type="match status" value="1"/>
</dbReference>
<dbReference type="InterPro" id="IPR011809">
    <property type="entry name" value="His_9_proposed"/>
</dbReference>
<evidence type="ECO:0000256" key="9">
    <source>
        <dbReference type="ARBA" id="ARBA00023102"/>
    </source>
</evidence>
<gene>
    <name evidence="12" type="ORF">GCM10009125_02560</name>
</gene>
<dbReference type="PRINTS" id="PR00377">
    <property type="entry name" value="IMPHPHTASES"/>
</dbReference>
<dbReference type="Gene3D" id="3.40.190.80">
    <property type="match status" value="1"/>
</dbReference>
<evidence type="ECO:0000256" key="11">
    <source>
        <dbReference type="NCBIfam" id="TIGR02067"/>
    </source>
</evidence>